<feature type="transmembrane region" description="Helical" evidence="1">
    <location>
        <begin position="94"/>
        <end position="113"/>
    </location>
</feature>
<name>A0A1U7PN34_9BACI</name>
<protein>
    <recommendedName>
        <fullName evidence="2">DUF3899 domain-containing protein</fullName>
    </recommendedName>
</protein>
<keyword evidence="4" id="KW-1185">Reference proteome</keyword>
<keyword evidence="1" id="KW-1133">Transmembrane helix</keyword>
<reference evidence="4" key="1">
    <citation type="submission" date="2017-01" db="EMBL/GenBank/DDBJ databases">
        <authorList>
            <person name="Varghese N."/>
            <person name="Submissions S."/>
        </authorList>
    </citation>
    <scope>NUCLEOTIDE SEQUENCE [LARGE SCALE GENOMIC DNA]</scope>
    <source>
        <strain evidence="4">MNA4</strain>
    </source>
</reference>
<dbReference type="AlphaFoldDB" id="A0A1U7PN34"/>
<feature type="domain" description="DUF3899" evidence="2">
    <location>
        <begin position="30"/>
        <end position="105"/>
    </location>
</feature>
<proteinExistence type="predicted"/>
<evidence type="ECO:0000256" key="1">
    <source>
        <dbReference type="SAM" id="Phobius"/>
    </source>
</evidence>
<keyword evidence="1" id="KW-0472">Membrane</keyword>
<keyword evidence="1" id="KW-0812">Transmembrane</keyword>
<dbReference type="Proteomes" id="UP000187550">
    <property type="component" value="Unassembled WGS sequence"/>
</dbReference>
<evidence type="ECO:0000313" key="4">
    <source>
        <dbReference type="Proteomes" id="UP000187550"/>
    </source>
</evidence>
<sequence length="114" mass="12232">MKRLLLMCFVLAVLLLAADVVSGGKLADPLFLFGAGLFWVGGAVQVVRSGVFDGFIRAFKSFRRQSSKVEAYVSGMTDGEEADEPAKKSDAFRLAVVLGSLLICGTAVNGFYLY</sequence>
<dbReference type="OrthoDB" id="9911486at2"/>
<dbReference type="EMBL" id="FTPL01000001">
    <property type="protein sequence ID" value="SIT71894.1"/>
    <property type="molecule type" value="Genomic_DNA"/>
</dbReference>
<evidence type="ECO:0000259" key="2">
    <source>
        <dbReference type="Pfam" id="PF13038"/>
    </source>
</evidence>
<dbReference type="RefSeq" id="WP_076757039.1">
    <property type="nucleotide sequence ID" value="NZ_FTPL01000001.1"/>
</dbReference>
<accession>A0A1U7PN34</accession>
<organism evidence="3 4">
    <name type="scientific">Edaphobacillus lindanitolerans</name>
    <dbReference type="NCBI Taxonomy" id="550447"/>
    <lineage>
        <taxon>Bacteria</taxon>
        <taxon>Bacillati</taxon>
        <taxon>Bacillota</taxon>
        <taxon>Bacilli</taxon>
        <taxon>Bacillales</taxon>
        <taxon>Bacillaceae</taxon>
        <taxon>Edaphobacillus</taxon>
    </lineage>
</organism>
<feature type="transmembrane region" description="Helical" evidence="1">
    <location>
        <begin position="33"/>
        <end position="56"/>
    </location>
</feature>
<dbReference type="Pfam" id="PF13038">
    <property type="entry name" value="DUF3899"/>
    <property type="match status" value="1"/>
</dbReference>
<gene>
    <name evidence="3" type="ORF">SAMN05428946_0794</name>
</gene>
<evidence type="ECO:0000313" key="3">
    <source>
        <dbReference type="EMBL" id="SIT71894.1"/>
    </source>
</evidence>
<dbReference type="STRING" id="550447.SAMN05428946_0794"/>
<dbReference type="InterPro" id="IPR025007">
    <property type="entry name" value="DUF3899"/>
</dbReference>